<dbReference type="AlphaFoldDB" id="A0A023DGZ7"/>
<accession>A0A023DGZ7</accession>
<dbReference type="GO" id="GO:0016491">
    <property type="term" value="F:oxidoreductase activity"/>
    <property type="evidence" value="ECO:0007669"/>
    <property type="project" value="InterPro"/>
</dbReference>
<dbReference type="InterPro" id="IPR011767">
    <property type="entry name" value="GLR_AS"/>
</dbReference>
<dbReference type="InterPro" id="IPR001853">
    <property type="entry name" value="DSBA-like_thioredoxin_dom"/>
</dbReference>
<dbReference type="PROSITE" id="PS00195">
    <property type="entry name" value="GLUTAREDOXIN_1"/>
    <property type="match status" value="1"/>
</dbReference>
<dbReference type="SUPFAM" id="SSF52833">
    <property type="entry name" value="Thioredoxin-like"/>
    <property type="match status" value="1"/>
</dbReference>
<keyword evidence="3" id="KW-1185">Reference proteome</keyword>
<comment type="caution">
    <text evidence="2">The sequence shown here is derived from an EMBL/GenBank/DDBJ whole genome shotgun (WGS) entry which is preliminary data.</text>
</comment>
<evidence type="ECO:0000259" key="1">
    <source>
        <dbReference type="Pfam" id="PF01323"/>
    </source>
</evidence>
<feature type="domain" description="DSBA-like thioredoxin" evidence="1">
    <location>
        <begin position="4"/>
        <end position="192"/>
    </location>
</feature>
<dbReference type="PANTHER" id="PTHR13887">
    <property type="entry name" value="GLUTATHIONE S-TRANSFERASE KAPPA"/>
    <property type="match status" value="1"/>
</dbReference>
<organism evidence="2 3">
    <name type="scientific">Parageobacillus caldoxylosilyticus NBRC 107762</name>
    <dbReference type="NCBI Taxonomy" id="1220594"/>
    <lineage>
        <taxon>Bacteria</taxon>
        <taxon>Bacillati</taxon>
        <taxon>Bacillota</taxon>
        <taxon>Bacilli</taxon>
        <taxon>Bacillales</taxon>
        <taxon>Anoxybacillaceae</taxon>
        <taxon>Saccharococcus</taxon>
    </lineage>
</organism>
<protein>
    <recommendedName>
        <fullName evidence="1">DSBA-like thioredoxin domain-containing protein</fullName>
    </recommendedName>
</protein>
<dbReference type="Gene3D" id="3.40.30.10">
    <property type="entry name" value="Glutaredoxin"/>
    <property type="match status" value="1"/>
</dbReference>
<name>A0A023DGZ7_9BACL</name>
<evidence type="ECO:0000313" key="2">
    <source>
        <dbReference type="EMBL" id="GAJ40579.1"/>
    </source>
</evidence>
<dbReference type="Proteomes" id="UP000023561">
    <property type="component" value="Unassembled WGS sequence"/>
</dbReference>
<dbReference type="OrthoDB" id="9799122at2"/>
<gene>
    <name evidence="2" type="ORF">GCA01S_047_00020</name>
</gene>
<proteinExistence type="predicted"/>
<dbReference type="Pfam" id="PF01323">
    <property type="entry name" value="DSBA"/>
    <property type="match status" value="1"/>
</dbReference>
<dbReference type="RefSeq" id="WP_042410439.1">
    <property type="nucleotide sequence ID" value="NZ_BAWO01000047.1"/>
</dbReference>
<dbReference type="EMBL" id="BAWO01000047">
    <property type="protein sequence ID" value="GAJ40579.1"/>
    <property type="molecule type" value="Genomic_DNA"/>
</dbReference>
<sequence>MTLTIKVYSDYVCPFCFLAEKPLQEATAGKDVQIEWMPFELRPYPNETLRPEGDYLQKTWKQYVYPMAEQMGIPIVLPRVSPQPYTHLAFEGYQYAKEKGKANEYNHRMFTAFFQEEQDIGDIDVLTRLAGEVGLDEKEFREALVTRKYKEAHQRALKHAYEEANITAVPTFVIGDTVLTGVRSKETLEKIIKEEMRKQSFRDFGEGMACGIDGCE</sequence>
<dbReference type="InterPro" id="IPR036249">
    <property type="entry name" value="Thioredoxin-like_sf"/>
</dbReference>
<reference evidence="2 3" key="1">
    <citation type="submission" date="2014-04" db="EMBL/GenBank/DDBJ databases">
        <title>Whole genome shotgun sequence of Geobacillus caldoxylosilyticus NBRC 107762.</title>
        <authorList>
            <person name="Hosoyama A."/>
            <person name="Hosoyama Y."/>
            <person name="Katano-Makiyama Y."/>
            <person name="Tsuchikane K."/>
            <person name="Ohji S."/>
            <person name="Ichikawa N."/>
            <person name="Yamazoe A."/>
            <person name="Fujita N."/>
        </authorList>
    </citation>
    <scope>NUCLEOTIDE SEQUENCE [LARGE SCALE GENOMIC DNA]</scope>
    <source>
        <strain evidence="2 3">NBRC 107762</strain>
    </source>
</reference>
<dbReference type="CDD" id="cd03024">
    <property type="entry name" value="DsbA_FrnE"/>
    <property type="match status" value="1"/>
</dbReference>
<evidence type="ECO:0000313" key="3">
    <source>
        <dbReference type="Proteomes" id="UP000023561"/>
    </source>
</evidence>
<dbReference type="PANTHER" id="PTHR13887:SF33">
    <property type="entry name" value="ISOMERASE"/>
    <property type="match status" value="1"/>
</dbReference>